<sequence length="165" mass="17838">MQTVVIVSDTHVPSRAPEIPDFAANEMEDADLVIHAGDFDSREAYETVRDLADDLVAVHGNTDPRGLQLPAVETVWVEDVQFVVTHGTGRLAGYDDRVAEKIRGARDDPDAVGVCGHTHELRDWTVGDVRLLNPGSATGAEPADSASLLLVDVEGEDADVTPRWE</sequence>
<dbReference type="Proteomes" id="UP001595660">
    <property type="component" value="Unassembled WGS sequence"/>
</dbReference>
<evidence type="ECO:0000313" key="3">
    <source>
        <dbReference type="EMBL" id="MFC3478080.1"/>
    </source>
</evidence>
<dbReference type="GeneID" id="69118918"/>
<keyword evidence="1" id="KW-0479">Metal-binding</keyword>
<accession>A0ABD5NFH1</accession>
<comment type="caution">
    <text evidence="3">The sequence shown here is derived from an EMBL/GenBank/DDBJ whole genome shotgun (WGS) entry which is preliminary data.</text>
</comment>
<dbReference type="EC" id="3.1.4.-" evidence="1"/>
<dbReference type="PANTHER" id="PTHR11124">
    <property type="entry name" value="VACUOLAR SORTING PROTEIN VPS29"/>
    <property type="match status" value="1"/>
</dbReference>
<dbReference type="InterPro" id="IPR024654">
    <property type="entry name" value="Calcineurin-like_PHP_lpxH"/>
</dbReference>
<dbReference type="SUPFAM" id="SSF56300">
    <property type="entry name" value="Metallo-dependent phosphatases"/>
    <property type="match status" value="1"/>
</dbReference>
<dbReference type="NCBIfam" id="TIGR00040">
    <property type="entry name" value="yfcE"/>
    <property type="match status" value="1"/>
</dbReference>
<protein>
    <recommendedName>
        <fullName evidence="1">Phosphoesterase</fullName>
        <ecNumber evidence="1">3.1.4.-</ecNumber>
    </recommendedName>
</protein>
<dbReference type="RefSeq" id="WP_232570802.1">
    <property type="nucleotide sequence ID" value="NZ_CP089466.1"/>
</dbReference>
<dbReference type="Gene3D" id="3.60.21.10">
    <property type="match status" value="1"/>
</dbReference>
<dbReference type="EMBL" id="JBHRWN010000002">
    <property type="protein sequence ID" value="MFC3478080.1"/>
    <property type="molecule type" value="Genomic_DNA"/>
</dbReference>
<comment type="similarity">
    <text evidence="1">Belongs to the metallophosphoesterase superfamily. YfcE family.</text>
</comment>
<evidence type="ECO:0000259" key="2">
    <source>
        <dbReference type="Pfam" id="PF12850"/>
    </source>
</evidence>
<reference evidence="3 4" key="1">
    <citation type="journal article" date="2019" name="Int. J. Syst. Evol. Microbiol.">
        <title>The Global Catalogue of Microorganisms (GCM) 10K type strain sequencing project: providing services to taxonomists for standard genome sequencing and annotation.</title>
        <authorList>
            <consortium name="The Broad Institute Genomics Platform"/>
            <consortium name="The Broad Institute Genome Sequencing Center for Infectious Disease"/>
            <person name="Wu L."/>
            <person name="Ma J."/>
        </authorList>
    </citation>
    <scope>NUCLEOTIDE SEQUENCE [LARGE SCALE GENOMIC DNA]</scope>
    <source>
        <strain evidence="3 4">CGMCC 1.12562</strain>
    </source>
</reference>
<dbReference type="InterPro" id="IPR000979">
    <property type="entry name" value="Phosphodiesterase_MJ0936/Vps29"/>
</dbReference>
<gene>
    <name evidence="3" type="ORF">ACFOKC_10135</name>
</gene>
<keyword evidence="4" id="KW-1185">Reference proteome</keyword>
<comment type="cofactor">
    <cofactor evidence="1">
        <name>a divalent metal cation</name>
        <dbReference type="ChEBI" id="CHEBI:60240"/>
    </cofactor>
</comment>
<dbReference type="Pfam" id="PF12850">
    <property type="entry name" value="Metallophos_2"/>
    <property type="match status" value="1"/>
</dbReference>
<dbReference type="GO" id="GO:0016787">
    <property type="term" value="F:hydrolase activity"/>
    <property type="evidence" value="ECO:0007669"/>
    <property type="project" value="UniProtKB-UniRule"/>
</dbReference>
<organism evidence="3 4">
    <name type="scientific">Halobacterium litoreum</name>
    <dbReference type="NCBI Taxonomy" id="2039234"/>
    <lineage>
        <taxon>Archaea</taxon>
        <taxon>Methanobacteriati</taxon>
        <taxon>Methanobacteriota</taxon>
        <taxon>Stenosarchaea group</taxon>
        <taxon>Halobacteria</taxon>
        <taxon>Halobacteriales</taxon>
        <taxon>Halobacteriaceae</taxon>
        <taxon>Halobacterium</taxon>
    </lineage>
</organism>
<proteinExistence type="inferred from homology"/>
<dbReference type="GO" id="GO:0046872">
    <property type="term" value="F:metal ion binding"/>
    <property type="evidence" value="ECO:0007669"/>
    <property type="project" value="UniProtKB-KW"/>
</dbReference>
<name>A0ABD5NFH1_9EURY</name>
<evidence type="ECO:0000313" key="4">
    <source>
        <dbReference type="Proteomes" id="UP001595660"/>
    </source>
</evidence>
<feature type="domain" description="Calcineurin-like phosphoesterase" evidence="2">
    <location>
        <begin position="4"/>
        <end position="155"/>
    </location>
</feature>
<evidence type="ECO:0000256" key="1">
    <source>
        <dbReference type="RuleBase" id="RU362039"/>
    </source>
</evidence>
<dbReference type="AlphaFoldDB" id="A0ABD5NFH1"/>
<dbReference type="InterPro" id="IPR029052">
    <property type="entry name" value="Metallo-depent_PP-like"/>
</dbReference>